<proteinExistence type="predicted"/>
<dbReference type="AlphaFoldDB" id="A0A0D2KQT9"/>
<evidence type="ECO:0000313" key="3">
    <source>
        <dbReference type="Proteomes" id="UP000054270"/>
    </source>
</evidence>
<organism evidence="2 3">
    <name type="scientific">Hypholoma sublateritium (strain FD-334 SS-4)</name>
    <dbReference type="NCBI Taxonomy" id="945553"/>
    <lineage>
        <taxon>Eukaryota</taxon>
        <taxon>Fungi</taxon>
        <taxon>Dikarya</taxon>
        <taxon>Basidiomycota</taxon>
        <taxon>Agaricomycotina</taxon>
        <taxon>Agaricomycetes</taxon>
        <taxon>Agaricomycetidae</taxon>
        <taxon>Agaricales</taxon>
        <taxon>Agaricineae</taxon>
        <taxon>Strophariaceae</taxon>
        <taxon>Hypholoma</taxon>
    </lineage>
</organism>
<gene>
    <name evidence="2" type="ORF">HYPSUDRAFT_1045736</name>
</gene>
<sequence>MLVARPSWSPCTVYTISINNGVLVLDADFHSASRLCRSGDSSDYSALLAPSAVSSLGAGHHLISLIHLPPPPTKFLSPFSSAARLSIQSEYMFAPFLHVSHPVRLRHAVSSAPASLRLPMLHYCRSPSIAPSRCSTASIFALAPVALATAISIVIVIARSVAPCRPSSVRSSPSAPMSMNNPRLPALPCVLRPHRVGLAPLSVRLAVAPSLPRTFRLFPPAIRIRSMSRWRSSTAIPPARVAP</sequence>
<keyword evidence="1" id="KW-1133">Transmembrane helix</keyword>
<protein>
    <submittedName>
        <fullName evidence="2">Uncharacterized protein</fullName>
    </submittedName>
</protein>
<reference evidence="3" key="1">
    <citation type="submission" date="2014-04" db="EMBL/GenBank/DDBJ databases">
        <title>Evolutionary Origins and Diversification of the Mycorrhizal Mutualists.</title>
        <authorList>
            <consortium name="DOE Joint Genome Institute"/>
            <consortium name="Mycorrhizal Genomics Consortium"/>
            <person name="Kohler A."/>
            <person name="Kuo A."/>
            <person name="Nagy L.G."/>
            <person name="Floudas D."/>
            <person name="Copeland A."/>
            <person name="Barry K.W."/>
            <person name="Cichocki N."/>
            <person name="Veneault-Fourrey C."/>
            <person name="LaButti K."/>
            <person name="Lindquist E.A."/>
            <person name="Lipzen A."/>
            <person name="Lundell T."/>
            <person name="Morin E."/>
            <person name="Murat C."/>
            <person name="Riley R."/>
            <person name="Ohm R."/>
            <person name="Sun H."/>
            <person name="Tunlid A."/>
            <person name="Henrissat B."/>
            <person name="Grigoriev I.V."/>
            <person name="Hibbett D.S."/>
            <person name="Martin F."/>
        </authorList>
    </citation>
    <scope>NUCLEOTIDE SEQUENCE [LARGE SCALE GENOMIC DNA]</scope>
    <source>
        <strain evidence="3">FD-334 SS-4</strain>
    </source>
</reference>
<keyword evidence="3" id="KW-1185">Reference proteome</keyword>
<keyword evidence="1" id="KW-0812">Transmembrane</keyword>
<keyword evidence="1" id="KW-0472">Membrane</keyword>
<dbReference type="EMBL" id="KN817611">
    <property type="protein sequence ID" value="KJA16997.1"/>
    <property type="molecule type" value="Genomic_DNA"/>
</dbReference>
<accession>A0A0D2KQT9</accession>
<name>A0A0D2KQT9_HYPSF</name>
<dbReference type="Proteomes" id="UP000054270">
    <property type="component" value="Unassembled WGS sequence"/>
</dbReference>
<evidence type="ECO:0000313" key="2">
    <source>
        <dbReference type="EMBL" id="KJA16997.1"/>
    </source>
</evidence>
<feature type="transmembrane region" description="Helical" evidence="1">
    <location>
        <begin position="139"/>
        <end position="162"/>
    </location>
</feature>
<evidence type="ECO:0000256" key="1">
    <source>
        <dbReference type="SAM" id="Phobius"/>
    </source>
</evidence>